<protein>
    <submittedName>
        <fullName evidence="8">TetR family transcriptional regulator</fullName>
    </submittedName>
</protein>
<dbReference type="SUPFAM" id="SSF48498">
    <property type="entry name" value="Tetracyclin repressor-like, C-terminal domain"/>
    <property type="match status" value="1"/>
</dbReference>
<dbReference type="EMBL" id="RQFD01000003">
    <property type="protein sequence ID" value="TGK52461.1"/>
    <property type="molecule type" value="Genomic_DNA"/>
</dbReference>
<keyword evidence="4 6" id="KW-0238">DNA-binding</keyword>
<keyword evidence="9" id="KW-1185">Reference proteome</keyword>
<evidence type="ECO:0000313" key="8">
    <source>
        <dbReference type="EMBL" id="TGK52461.1"/>
    </source>
</evidence>
<organism evidence="8 9">
    <name type="scientific">Leptospira bouyouniensis</name>
    <dbReference type="NCBI Taxonomy" id="2484911"/>
    <lineage>
        <taxon>Bacteria</taxon>
        <taxon>Pseudomonadati</taxon>
        <taxon>Spirochaetota</taxon>
        <taxon>Spirochaetia</taxon>
        <taxon>Leptospirales</taxon>
        <taxon>Leptospiraceae</taxon>
        <taxon>Leptospira</taxon>
    </lineage>
</organism>
<dbReference type="InterPro" id="IPR036271">
    <property type="entry name" value="Tet_transcr_reg_TetR-rel_C_sf"/>
</dbReference>
<evidence type="ECO:0000256" key="3">
    <source>
        <dbReference type="ARBA" id="ARBA00023015"/>
    </source>
</evidence>
<dbReference type="InterPro" id="IPR004111">
    <property type="entry name" value="Repressor_TetR_C"/>
</dbReference>
<comment type="function">
    <text evidence="1">TetR is the repressor of the tetracycline resistance element; its N-terminal region forms a helix-turn-helix structure and binds DNA. Binding of tetracycline to TetR reduces the repressor affinity for the tetracycline resistance gene (tetA) promoter operator sites.</text>
</comment>
<sequence>MVVKKKNPKTRKFLSKDLLIQTAITLADENGINLLSMRNLAKTLGVEAMSLYNYIQNKEELLDGMVEVCVKQFKLPKIGGEWRKEMKKRAKSVRQLLLTHVWLTHLLISRINIGPHFLRYFNDSIGCLVNAGFTYKQADQIINTLDSHIYGFTLQELNFPINKDEYVSKASEYLPLIPVEQLPFFYHLTKEVVTRRYNGIQNFDFGLDLILNGL</sequence>
<feature type="DNA-binding region" description="H-T-H motif" evidence="6">
    <location>
        <begin position="36"/>
        <end position="55"/>
    </location>
</feature>
<proteinExistence type="predicted"/>
<dbReference type="InterPro" id="IPR001647">
    <property type="entry name" value="HTH_TetR"/>
</dbReference>
<keyword evidence="2" id="KW-0678">Repressor</keyword>
<name>A0ABY2LAE4_9LEPT</name>
<evidence type="ECO:0000313" key="9">
    <source>
        <dbReference type="Proteomes" id="UP000297617"/>
    </source>
</evidence>
<dbReference type="Gene3D" id="1.10.357.10">
    <property type="entry name" value="Tetracycline Repressor, domain 2"/>
    <property type="match status" value="1"/>
</dbReference>
<dbReference type="Pfam" id="PF02909">
    <property type="entry name" value="TetR_C_1"/>
    <property type="match status" value="1"/>
</dbReference>
<evidence type="ECO:0000256" key="1">
    <source>
        <dbReference type="ARBA" id="ARBA00002856"/>
    </source>
</evidence>
<evidence type="ECO:0000259" key="7">
    <source>
        <dbReference type="PROSITE" id="PS50977"/>
    </source>
</evidence>
<dbReference type="Gene3D" id="1.10.10.60">
    <property type="entry name" value="Homeodomain-like"/>
    <property type="match status" value="1"/>
</dbReference>
<evidence type="ECO:0000256" key="5">
    <source>
        <dbReference type="ARBA" id="ARBA00023163"/>
    </source>
</evidence>
<dbReference type="InterPro" id="IPR003012">
    <property type="entry name" value="Tet_transcr_reg_TetR"/>
</dbReference>
<dbReference type="InterPro" id="IPR009057">
    <property type="entry name" value="Homeodomain-like_sf"/>
</dbReference>
<keyword evidence="5" id="KW-0804">Transcription</keyword>
<gene>
    <name evidence="8" type="ORF">EHQ10_01535</name>
</gene>
<reference evidence="9" key="1">
    <citation type="journal article" date="2019" name="PLoS Negl. Trop. Dis.">
        <title>Revisiting the worldwide diversity of Leptospira species in the environment.</title>
        <authorList>
            <person name="Vincent A.T."/>
            <person name="Schiettekatte O."/>
            <person name="Bourhy P."/>
            <person name="Veyrier F.J."/>
            <person name="Picardeau M."/>
        </authorList>
    </citation>
    <scope>NUCLEOTIDE SEQUENCE [LARGE SCALE GENOMIC DNA]</scope>
    <source>
        <strain evidence="9">201800295</strain>
    </source>
</reference>
<dbReference type="PROSITE" id="PS50977">
    <property type="entry name" value="HTH_TETR_2"/>
    <property type="match status" value="1"/>
</dbReference>
<dbReference type="PRINTS" id="PR00400">
    <property type="entry name" value="TETREPRESSOR"/>
</dbReference>
<accession>A0ABY2LAE4</accession>
<feature type="domain" description="HTH tetR-type" evidence="7">
    <location>
        <begin position="13"/>
        <end position="73"/>
    </location>
</feature>
<evidence type="ECO:0000256" key="4">
    <source>
        <dbReference type="ARBA" id="ARBA00023125"/>
    </source>
</evidence>
<dbReference type="Proteomes" id="UP000297617">
    <property type="component" value="Unassembled WGS sequence"/>
</dbReference>
<keyword evidence="3" id="KW-0805">Transcription regulation</keyword>
<comment type="caution">
    <text evidence="8">The sequence shown here is derived from an EMBL/GenBank/DDBJ whole genome shotgun (WGS) entry which is preliminary data.</text>
</comment>
<dbReference type="Pfam" id="PF00440">
    <property type="entry name" value="TetR_N"/>
    <property type="match status" value="1"/>
</dbReference>
<dbReference type="PRINTS" id="PR00455">
    <property type="entry name" value="HTHTETR"/>
</dbReference>
<dbReference type="SUPFAM" id="SSF46689">
    <property type="entry name" value="Homeodomain-like"/>
    <property type="match status" value="1"/>
</dbReference>
<evidence type="ECO:0000256" key="6">
    <source>
        <dbReference type="PROSITE-ProRule" id="PRU00335"/>
    </source>
</evidence>
<evidence type="ECO:0000256" key="2">
    <source>
        <dbReference type="ARBA" id="ARBA00022491"/>
    </source>
</evidence>